<reference evidence="1 2" key="1">
    <citation type="submission" date="2019-05" db="EMBL/GenBank/DDBJ databases">
        <title>Another draft genome of Portunus trituberculatus and its Hox gene families provides insights of decapod evolution.</title>
        <authorList>
            <person name="Jeong J.-H."/>
            <person name="Song I."/>
            <person name="Kim S."/>
            <person name="Choi T."/>
            <person name="Kim D."/>
            <person name="Ryu S."/>
            <person name="Kim W."/>
        </authorList>
    </citation>
    <scope>NUCLEOTIDE SEQUENCE [LARGE SCALE GENOMIC DNA]</scope>
    <source>
        <tissue evidence="1">Muscle</tissue>
    </source>
</reference>
<evidence type="ECO:0000313" key="2">
    <source>
        <dbReference type="Proteomes" id="UP000324222"/>
    </source>
</evidence>
<keyword evidence="2" id="KW-1185">Reference proteome</keyword>
<evidence type="ECO:0000313" key="1">
    <source>
        <dbReference type="EMBL" id="MPC12902.1"/>
    </source>
</evidence>
<sequence length="96" mass="10601">MEEKQCLCRVVSSSTLARTRHETHVMPAPSSLLSWRAIGCASHIETASANGNALNTRRRLKQGGYEILTVVGLQTLWSEGANAPAYRPRLSRGFIY</sequence>
<organism evidence="1 2">
    <name type="scientific">Portunus trituberculatus</name>
    <name type="common">Swimming crab</name>
    <name type="synonym">Neptunus trituberculatus</name>
    <dbReference type="NCBI Taxonomy" id="210409"/>
    <lineage>
        <taxon>Eukaryota</taxon>
        <taxon>Metazoa</taxon>
        <taxon>Ecdysozoa</taxon>
        <taxon>Arthropoda</taxon>
        <taxon>Crustacea</taxon>
        <taxon>Multicrustacea</taxon>
        <taxon>Malacostraca</taxon>
        <taxon>Eumalacostraca</taxon>
        <taxon>Eucarida</taxon>
        <taxon>Decapoda</taxon>
        <taxon>Pleocyemata</taxon>
        <taxon>Brachyura</taxon>
        <taxon>Eubrachyura</taxon>
        <taxon>Portunoidea</taxon>
        <taxon>Portunidae</taxon>
        <taxon>Portuninae</taxon>
        <taxon>Portunus</taxon>
    </lineage>
</organism>
<comment type="caution">
    <text evidence="1">The sequence shown here is derived from an EMBL/GenBank/DDBJ whole genome shotgun (WGS) entry which is preliminary data.</text>
</comment>
<proteinExistence type="predicted"/>
<gene>
    <name evidence="1" type="ORF">E2C01_005617</name>
</gene>
<name>A0A5B7CT66_PORTR</name>
<dbReference type="Proteomes" id="UP000324222">
    <property type="component" value="Unassembled WGS sequence"/>
</dbReference>
<dbReference type="EMBL" id="VSRR010000245">
    <property type="protein sequence ID" value="MPC12902.1"/>
    <property type="molecule type" value="Genomic_DNA"/>
</dbReference>
<dbReference type="AlphaFoldDB" id="A0A5B7CT66"/>
<accession>A0A5B7CT66</accession>
<protein>
    <submittedName>
        <fullName evidence="1">Uncharacterized protein</fullName>
    </submittedName>
</protein>